<feature type="region of interest" description="Disordered" evidence="1">
    <location>
        <begin position="1008"/>
        <end position="1034"/>
    </location>
</feature>
<feature type="region of interest" description="Disordered" evidence="1">
    <location>
        <begin position="691"/>
        <end position="716"/>
    </location>
</feature>
<keyword evidence="3" id="KW-1185">Reference proteome</keyword>
<dbReference type="Proteomes" id="UP000886523">
    <property type="component" value="Unassembled WGS sequence"/>
</dbReference>
<accession>A0A9P6AVW8</accession>
<feature type="compositionally biased region" description="Low complexity" evidence="1">
    <location>
        <begin position="1328"/>
        <end position="1339"/>
    </location>
</feature>
<feature type="region of interest" description="Disordered" evidence="1">
    <location>
        <begin position="1116"/>
        <end position="1144"/>
    </location>
</feature>
<feature type="compositionally biased region" description="Polar residues" evidence="1">
    <location>
        <begin position="130"/>
        <end position="148"/>
    </location>
</feature>
<feature type="compositionally biased region" description="Basic and acidic residues" evidence="1">
    <location>
        <begin position="1258"/>
        <end position="1268"/>
    </location>
</feature>
<feature type="region of interest" description="Disordered" evidence="1">
    <location>
        <begin position="1215"/>
        <end position="1284"/>
    </location>
</feature>
<proteinExistence type="predicted"/>
<feature type="compositionally biased region" description="Polar residues" evidence="1">
    <location>
        <begin position="1"/>
        <end position="12"/>
    </location>
</feature>
<comment type="caution">
    <text evidence="2">The sequence shown here is derived from an EMBL/GenBank/DDBJ whole genome shotgun (WGS) entry which is preliminary data.</text>
</comment>
<feature type="compositionally biased region" description="Polar residues" evidence="1">
    <location>
        <begin position="1364"/>
        <end position="1380"/>
    </location>
</feature>
<feature type="compositionally biased region" description="Polar residues" evidence="1">
    <location>
        <begin position="103"/>
        <end position="118"/>
    </location>
</feature>
<feature type="compositionally biased region" description="Basic and acidic residues" evidence="1">
    <location>
        <begin position="396"/>
        <end position="411"/>
    </location>
</feature>
<feature type="compositionally biased region" description="Acidic residues" evidence="1">
    <location>
        <begin position="1010"/>
        <end position="1024"/>
    </location>
</feature>
<protein>
    <submittedName>
        <fullName evidence="2">Uncharacterized protein</fullName>
    </submittedName>
</protein>
<feature type="region of interest" description="Disordered" evidence="1">
    <location>
        <begin position="1303"/>
        <end position="1442"/>
    </location>
</feature>
<feature type="compositionally biased region" description="Low complexity" evidence="1">
    <location>
        <begin position="467"/>
        <end position="490"/>
    </location>
</feature>
<feature type="compositionally biased region" description="Basic and acidic residues" evidence="1">
    <location>
        <begin position="424"/>
        <end position="434"/>
    </location>
</feature>
<evidence type="ECO:0000313" key="3">
    <source>
        <dbReference type="Proteomes" id="UP000886523"/>
    </source>
</evidence>
<feature type="compositionally biased region" description="Polar residues" evidence="1">
    <location>
        <begin position="44"/>
        <end position="57"/>
    </location>
</feature>
<feature type="compositionally biased region" description="Low complexity" evidence="1">
    <location>
        <begin position="228"/>
        <end position="240"/>
    </location>
</feature>
<name>A0A9P6AVW8_9AGAM</name>
<feature type="compositionally biased region" description="Pro residues" evidence="1">
    <location>
        <begin position="72"/>
        <end position="83"/>
    </location>
</feature>
<feature type="region of interest" description="Disordered" evidence="1">
    <location>
        <begin position="1700"/>
        <end position="1731"/>
    </location>
</feature>
<feature type="compositionally biased region" description="Pro residues" evidence="1">
    <location>
        <begin position="1409"/>
        <end position="1419"/>
    </location>
</feature>
<feature type="compositionally biased region" description="Basic and acidic residues" evidence="1">
    <location>
        <begin position="511"/>
        <end position="527"/>
    </location>
</feature>
<feature type="compositionally biased region" description="Low complexity" evidence="1">
    <location>
        <begin position="290"/>
        <end position="300"/>
    </location>
</feature>
<sequence>MFQTLRQQRATSPQPPPQETPRIIPSIQLTTATPVAVPSLAPKQDSNVGGTATSSVGSRRVVPKRTLVLHQAPPPLPLPPPRSILPVKDHDGAQDSGVRPPSRTASRFGSSGTTTSINKPKIKVLVDPPATTTLSSTHGTYNSAQQEQPLLVKKKKSRAALDSIKWALGDRTNGTKDTTSAKSIAPSRESSDTPRPSIDSEKDRWKWTTLGRGRKDSKESKEKGAKFPAPGSGSGSQPSSVRLGTISPPLTVNTNVGSGTVSGSSFLSPTSAISGSILSPLSPVAPPPSSASEAAPTSNSQSRSGSLAVRAMRSVRSMARIGGWGRDSPTSASSTQQTFLSRSTKASKGKASGMLTAQGIAGSGESWLVGAPSSIGSPNRDFNTINSQIHIVRPRPLADKRTSLEDEDHKPLPTIKFASPQRNEVAKAKSDKNKGKNKRGSALSALSISSSSGGESLMPRDSMSTDGGSSNRSSFTSSRRSSGATTSSFSLVVPPIAEDGVHGINPTMTCRDTRGSRRDRTSKAVERGRKRGSLANVFDLSRSSSTTNSSVSHNSLEAGSSEGRGRDPGSTGSPGEPAPSANASIGAGSTFVMVVPDPFSPSTKSDSFFPAIGADGYDEPGNTSIDDIGIYVPGETPARRPRPRPMSEQLLRPRPTGIVADSSNGSDGFVPLNMVNAATEELSDLINRLDLSATPDPSPAKRWSPHSPQYSPDPMPEFAMHALEQARRAQEQRRGQYPDVPTSVNSKADRTLEDLDSSFSSATSVGTVTMATRTVLSRDFFNGHSAGSISDLRASASKSNSNVMTIHQEPSITSLRPYQTAALRRKGSTIRASSVPSTVVMRNALGSSTNSAITRSSVASIDSPLKYRTVRRHFADEHDQLPQQQPREQSSVESLNSQLHREIRRNLGFSGTLGEPEEFPDSESGSNEEPRSLGSSEYDDDGDSDIPEDLQAVLSSQSEDSTSIRSPEDMSSMYAQPTSPLSAAFSVPTTTTDVPATVVTPPSIVLYDSNNEEGYLDESPSDDDAGFRDDDTGKKSFDFTGELNKLNQGGSRLSFVEQLEVAFKTPDAFLHDGASPSGAEQEQSPVALKWELPSQREGGPKVPSKDLNMDIQFASQNSIPAPSNVRPERTHSRAESSTSHLSEKEISLLSDLDASMYALATLNLSLVHPSSQTTLTARPLEQAKLQPPQGITNVSFAPDCDSSAYNIANIDLSLIHPSGDRKNRPSTESNASSTRHLSRITQSVEPSRSVHLSLESDTESKREARESLVHSVVQSSHSREHSEMSLSSLGSIINSGVSDPFGYKRGDVSGPPPLPLPVAPSPGHAHSDSLASIPSISSLGRIINPGTRNPFGYAPSTREHSRNVSEVSEFSLSAYVESSGTGDGRPGEGRPKNRKSTGSDRSTFYFRSKPPPMPLPFPPALRNHQRNESSFSNSSIAPPVSLDHSSFRRHHRNRLSNDSGSSIAHAYGVYGANGGRALWAKHQSEPSIDSVNSDFSGARLGRPGLGDKMLESAAVYRGAPLTSIMASPSASEAGSAEHGHARHSSFDSARDPSDSDSLFEAPHKASSVSSDSVFGADEPKPASEALLFGKNAGNRRIRPLSVFSVASATSSTKDDDTMISLLGGGHVSCKAVGDSFVSSPCFKPKRKRPFQVKLDAHASEDEVAGSPTKLRLVGGKRVVVPQLSSKFGRERMDKATKGLLKRESLEEHSLEAEGADVSGSTSAKGSSSAYPRPLSAAIQRNIFAQSVTSNDTASRPATVIFTSPDTPPATDCSESGSQSSIDVTRLSVVDALRPLSTSSTRIRARGHGHRRRSVSRSSMVETIAEEVPGLYSSPYSSGSSLSSIVSTVPSAHFEFSQAHEPQVHIADWEEDAGGEVMRRYYALRKEALDIVQQSKQEWADTDFSRFAVSSFKPPQDPVAIQAFYDHSDKLSPIPLWESDAEEICPAPDAPPSYPFREHGASIHLFVASSTAPAVPALPVKQPSPVKKDQETFKPAPRQRVASKVRRSALGWSKQRNDPDIKVAPVAPVLSATANGKENGEGEGLGLMMSPTASLRLSRPRPKARPQSMLASVRS</sequence>
<feature type="compositionally biased region" description="Polar residues" evidence="1">
    <location>
        <begin position="1753"/>
        <end position="1764"/>
    </location>
</feature>
<reference evidence="2" key="1">
    <citation type="journal article" date="2020" name="Nat. Commun.">
        <title>Large-scale genome sequencing of mycorrhizal fungi provides insights into the early evolution of symbiotic traits.</title>
        <authorList>
            <person name="Miyauchi S."/>
            <person name="Kiss E."/>
            <person name="Kuo A."/>
            <person name="Drula E."/>
            <person name="Kohler A."/>
            <person name="Sanchez-Garcia M."/>
            <person name="Morin E."/>
            <person name="Andreopoulos B."/>
            <person name="Barry K.W."/>
            <person name="Bonito G."/>
            <person name="Buee M."/>
            <person name="Carver A."/>
            <person name="Chen C."/>
            <person name="Cichocki N."/>
            <person name="Clum A."/>
            <person name="Culley D."/>
            <person name="Crous P.W."/>
            <person name="Fauchery L."/>
            <person name="Girlanda M."/>
            <person name="Hayes R.D."/>
            <person name="Keri Z."/>
            <person name="LaButti K."/>
            <person name="Lipzen A."/>
            <person name="Lombard V."/>
            <person name="Magnuson J."/>
            <person name="Maillard F."/>
            <person name="Murat C."/>
            <person name="Nolan M."/>
            <person name="Ohm R.A."/>
            <person name="Pangilinan J."/>
            <person name="Pereira M.F."/>
            <person name="Perotto S."/>
            <person name="Peter M."/>
            <person name="Pfister S."/>
            <person name="Riley R."/>
            <person name="Sitrit Y."/>
            <person name="Stielow J.B."/>
            <person name="Szollosi G."/>
            <person name="Zifcakova L."/>
            <person name="Stursova M."/>
            <person name="Spatafora J.W."/>
            <person name="Tedersoo L."/>
            <person name="Vaario L.M."/>
            <person name="Yamada A."/>
            <person name="Yan M."/>
            <person name="Wang P."/>
            <person name="Xu J."/>
            <person name="Bruns T."/>
            <person name="Baldrian P."/>
            <person name="Vilgalys R."/>
            <person name="Dunand C."/>
            <person name="Henrissat B."/>
            <person name="Grigoriev I.V."/>
            <person name="Hibbett D."/>
            <person name="Nagy L.G."/>
            <person name="Martin F.M."/>
        </authorList>
    </citation>
    <scope>NUCLEOTIDE SEQUENCE</scope>
    <source>
        <strain evidence="2">UP504</strain>
    </source>
</reference>
<evidence type="ECO:0000313" key="2">
    <source>
        <dbReference type="EMBL" id="KAF9512906.1"/>
    </source>
</evidence>
<feature type="compositionally biased region" description="Basic and acidic residues" evidence="1">
    <location>
        <begin position="1025"/>
        <end position="1034"/>
    </location>
</feature>
<feature type="compositionally biased region" description="Polar residues" evidence="1">
    <location>
        <begin position="328"/>
        <end position="346"/>
    </location>
</feature>
<dbReference type="EMBL" id="MU128980">
    <property type="protein sequence ID" value="KAF9512906.1"/>
    <property type="molecule type" value="Genomic_DNA"/>
</dbReference>
<feature type="compositionally biased region" description="Pro residues" evidence="1">
    <location>
        <begin position="1310"/>
        <end position="1320"/>
    </location>
</feature>
<feature type="compositionally biased region" description="Low complexity" evidence="1">
    <location>
        <begin position="440"/>
        <end position="457"/>
    </location>
</feature>
<dbReference type="OrthoDB" id="2563277at2759"/>
<feature type="region of interest" description="Disordered" evidence="1">
    <location>
        <begin position="1753"/>
        <end position="1778"/>
    </location>
</feature>
<feature type="compositionally biased region" description="Basic and acidic residues" evidence="1">
    <location>
        <begin position="213"/>
        <end position="225"/>
    </location>
</feature>
<evidence type="ECO:0000256" key="1">
    <source>
        <dbReference type="SAM" id="MobiDB-lite"/>
    </source>
</evidence>
<feature type="region of interest" description="Disordered" evidence="1">
    <location>
        <begin position="907"/>
        <end position="977"/>
    </location>
</feature>
<feature type="region of interest" description="Disordered" evidence="1">
    <location>
        <begin position="393"/>
        <end position="584"/>
    </location>
</feature>
<gene>
    <name evidence="2" type="ORF">BS47DRAFT_1485956</name>
</gene>
<feature type="compositionally biased region" description="Polar residues" evidence="1">
    <location>
        <begin position="953"/>
        <end position="965"/>
    </location>
</feature>
<feature type="region of interest" description="Disordered" evidence="1">
    <location>
        <begin position="618"/>
        <end position="650"/>
    </location>
</feature>
<feature type="compositionally biased region" description="Basic and acidic residues" evidence="1">
    <location>
        <begin position="1700"/>
        <end position="1711"/>
    </location>
</feature>
<feature type="compositionally biased region" description="Low complexity" evidence="1">
    <location>
        <begin position="541"/>
        <end position="555"/>
    </location>
</feature>
<feature type="compositionally biased region" description="Basic and acidic residues" evidence="1">
    <location>
        <begin position="1535"/>
        <end position="1553"/>
    </location>
</feature>
<feature type="region of interest" description="Disordered" evidence="1">
    <location>
        <begin position="1"/>
        <end position="257"/>
    </location>
</feature>
<feature type="compositionally biased region" description="Low complexity" evidence="1">
    <location>
        <begin position="1718"/>
        <end position="1729"/>
    </location>
</feature>
<feature type="region of interest" description="Disordered" evidence="1">
    <location>
        <begin position="2031"/>
        <end position="2074"/>
    </location>
</feature>
<feature type="compositionally biased region" description="Polar residues" evidence="1">
    <location>
        <begin position="1226"/>
        <end position="1246"/>
    </location>
</feature>
<feature type="region of interest" description="Disordered" evidence="1">
    <location>
        <begin position="279"/>
        <end position="351"/>
    </location>
</feature>
<feature type="region of interest" description="Disordered" evidence="1">
    <location>
        <begin position="1527"/>
        <end position="1562"/>
    </location>
</feature>
<organism evidence="2 3">
    <name type="scientific">Hydnum rufescens UP504</name>
    <dbReference type="NCBI Taxonomy" id="1448309"/>
    <lineage>
        <taxon>Eukaryota</taxon>
        <taxon>Fungi</taxon>
        <taxon>Dikarya</taxon>
        <taxon>Basidiomycota</taxon>
        <taxon>Agaricomycotina</taxon>
        <taxon>Agaricomycetes</taxon>
        <taxon>Cantharellales</taxon>
        <taxon>Hydnaceae</taxon>
        <taxon>Hydnum</taxon>
    </lineage>
</organism>
<feature type="compositionally biased region" description="Acidic residues" evidence="1">
    <location>
        <begin position="937"/>
        <end position="948"/>
    </location>
</feature>